<dbReference type="GO" id="GO:0003677">
    <property type="term" value="F:DNA binding"/>
    <property type="evidence" value="ECO:0007669"/>
    <property type="project" value="InterPro"/>
</dbReference>
<organism evidence="2 3">
    <name type="scientific">Streptomyces zinciresistens K42</name>
    <dbReference type="NCBI Taxonomy" id="700597"/>
    <lineage>
        <taxon>Bacteria</taxon>
        <taxon>Bacillati</taxon>
        <taxon>Actinomycetota</taxon>
        <taxon>Actinomycetes</taxon>
        <taxon>Kitasatosporales</taxon>
        <taxon>Streptomycetaceae</taxon>
        <taxon>Streptomyces</taxon>
    </lineage>
</organism>
<reference evidence="2 3" key="1">
    <citation type="submission" date="2011-08" db="EMBL/GenBank/DDBJ databases">
        <authorList>
            <person name="Lin Y."/>
            <person name="Hao X."/>
            <person name="Johnstone L."/>
            <person name="Miller S.J."/>
            <person name="Wei G."/>
            <person name="Rensing C."/>
        </authorList>
    </citation>
    <scope>NUCLEOTIDE SEQUENCE [LARGE SCALE GENOMIC DNA]</scope>
    <source>
        <strain evidence="2 3">K42</strain>
    </source>
</reference>
<sequence length="147" mass="16323">MTTPTRTSPFGSLLQFHRIREGYTQQQLADFSALSVRAIRDLEHGRVERPRQDTVRLLADALRLDEQSRDHFARAARAVQADRAGAAEWAAVAARTGYEYATILLASLSPDAGDGAWESALNDMAKQSWRLLAVDQGVAFLERRLAV</sequence>
<dbReference type="Pfam" id="PF13560">
    <property type="entry name" value="HTH_31"/>
    <property type="match status" value="1"/>
</dbReference>
<feature type="domain" description="HTH cro/C1-type" evidence="1">
    <location>
        <begin position="14"/>
        <end position="69"/>
    </location>
</feature>
<dbReference type="SMART" id="SM00530">
    <property type="entry name" value="HTH_XRE"/>
    <property type="match status" value="1"/>
</dbReference>
<gene>
    <name evidence="2" type="ORF">SZN_11648</name>
</gene>
<dbReference type="PROSITE" id="PS50943">
    <property type="entry name" value="HTH_CROC1"/>
    <property type="match status" value="1"/>
</dbReference>
<dbReference type="InterPro" id="IPR001387">
    <property type="entry name" value="Cro/C1-type_HTH"/>
</dbReference>
<dbReference type="PATRIC" id="fig|700597.3.peg.2279"/>
<protein>
    <submittedName>
        <fullName evidence="2">XRE family transcriptional regulator</fullName>
    </submittedName>
</protein>
<keyword evidence="3" id="KW-1185">Reference proteome</keyword>
<evidence type="ECO:0000313" key="2">
    <source>
        <dbReference type="EMBL" id="EGX59601.1"/>
    </source>
</evidence>
<evidence type="ECO:0000259" key="1">
    <source>
        <dbReference type="PROSITE" id="PS50943"/>
    </source>
</evidence>
<dbReference type="CDD" id="cd00093">
    <property type="entry name" value="HTH_XRE"/>
    <property type="match status" value="1"/>
</dbReference>
<name>G2GA09_9ACTN</name>
<dbReference type="Gene3D" id="1.10.260.40">
    <property type="entry name" value="lambda repressor-like DNA-binding domains"/>
    <property type="match status" value="1"/>
</dbReference>
<comment type="caution">
    <text evidence="2">The sequence shown here is derived from an EMBL/GenBank/DDBJ whole genome shotgun (WGS) entry which is preliminary data.</text>
</comment>
<dbReference type="EMBL" id="AGBF01000027">
    <property type="protein sequence ID" value="EGX59601.1"/>
    <property type="molecule type" value="Genomic_DNA"/>
</dbReference>
<dbReference type="InterPro" id="IPR010982">
    <property type="entry name" value="Lambda_DNA-bd_dom_sf"/>
</dbReference>
<dbReference type="OrthoDB" id="3427187at2"/>
<dbReference type="SUPFAM" id="SSF47413">
    <property type="entry name" value="lambda repressor-like DNA-binding domains"/>
    <property type="match status" value="1"/>
</dbReference>
<evidence type="ECO:0000313" key="3">
    <source>
        <dbReference type="Proteomes" id="UP000004217"/>
    </source>
</evidence>
<accession>G2GA09</accession>
<proteinExistence type="predicted"/>
<dbReference type="Proteomes" id="UP000004217">
    <property type="component" value="Unassembled WGS sequence"/>
</dbReference>
<dbReference type="RefSeq" id="WP_007494491.1">
    <property type="nucleotide sequence ID" value="NZ_AGBF01000027.1"/>
</dbReference>
<dbReference type="AlphaFoldDB" id="G2GA09"/>